<gene>
    <name evidence="4" type="ORF">J2Z30_008568</name>
    <name evidence="3" type="ORF">SIRAN9529</name>
</gene>
<dbReference type="PANTHER" id="PTHR35201:SF4">
    <property type="entry name" value="BETA-PINACENE SYNTHASE-RELATED"/>
    <property type="match status" value="1"/>
</dbReference>
<dbReference type="Pfam" id="PF19086">
    <property type="entry name" value="Terpene_syn_C_2"/>
    <property type="match status" value="1"/>
</dbReference>
<name>A0A061A3Z6_9ACTN</name>
<organism evidence="3">
    <name type="scientific">Streptomyces iranensis</name>
    <dbReference type="NCBI Taxonomy" id="576784"/>
    <lineage>
        <taxon>Bacteria</taxon>
        <taxon>Bacillati</taxon>
        <taxon>Actinomycetota</taxon>
        <taxon>Actinomycetes</taxon>
        <taxon>Kitasatosporales</taxon>
        <taxon>Streptomycetaceae</taxon>
        <taxon>Streptomyces</taxon>
        <taxon>Streptomyces violaceusniger group</taxon>
    </lineage>
</organism>
<evidence type="ECO:0000313" key="3">
    <source>
        <dbReference type="EMBL" id="CDR17543.1"/>
    </source>
</evidence>
<protein>
    <recommendedName>
        <fullName evidence="2">Terpene synthase</fullName>
        <ecNumber evidence="2">4.2.3.-</ecNumber>
    </recommendedName>
</protein>
<sequence length="288" mass="32400">MRNSDFYPRVFAHCRFPRSEEPRIIAADYVLCAALCWPACGREALWDFSAISLLFVERDDVIDADGDHDVRGMLKACITDAESAFTTTNEERFGPLMKVIWDRLRGYVPPGQLDRLTRTVDDYFHGCLETAERRTAAESYEDLDAYLRARRRTIGQAIDHILIEISLGIDLSAECENPLLRSLHTCDLDRVILLQDLQSLHKEILAGEGEENAVSVIARSRNITTMEAAQLTIDRFQATMDRHAELSAQLIKETGSSTISSYVNGMNRFVAGLIAWNARSPRYGGHSA</sequence>
<dbReference type="PANTHER" id="PTHR35201">
    <property type="entry name" value="TERPENE SYNTHASE"/>
    <property type="match status" value="1"/>
</dbReference>
<evidence type="ECO:0000256" key="2">
    <source>
        <dbReference type="RuleBase" id="RU366034"/>
    </source>
</evidence>
<accession>A0A061A3Z6</accession>
<dbReference type="SUPFAM" id="SSF48576">
    <property type="entry name" value="Terpenoid synthases"/>
    <property type="match status" value="1"/>
</dbReference>
<dbReference type="Gene3D" id="1.10.600.10">
    <property type="entry name" value="Farnesyl Diphosphate Synthase"/>
    <property type="match status" value="1"/>
</dbReference>
<dbReference type="GeneID" id="32466436"/>
<keyword evidence="2" id="KW-0479">Metal-binding</keyword>
<keyword evidence="5" id="KW-1185">Reference proteome</keyword>
<dbReference type="HOGENOM" id="CLU_966180_0_0_11"/>
<dbReference type="EMBL" id="JAGGLR010000031">
    <property type="protein sequence ID" value="MBP2067502.1"/>
    <property type="molecule type" value="Genomic_DNA"/>
</dbReference>
<dbReference type="RefSeq" id="WP_044580261.1">
    <property type="nucleotide sequence ID" value="NZ_BAABDR010000023.1"/>
</dbReference>
<keyword evidence="1 2" id="KW-0456">Lyase</keyword>
<reference evidence="3" key="1">
    <citation type="submission" date="2014-05" db="EMBL/GenBank/DDBJ databases">
        <authorList>
            <person name="Horn Fabian"/>
        </authorList>
    </citation>
    <scope>NUCLEOTIDE SEQUENCE</scope>
</reference>
<dbReference type="GO" id="GO:0010333">
    <property type="term" value="F:terpene synthase activity"/>
    <property type="evidence" value="ECO:0007669"/>
    <property type="project" value="InterPro"/>
</dbReference>
<dbReference type="GO" id="GO:0046872">
    <property type="term" value="F:metal ion binding"/>
    <property type="evidence" value="ECO:0007669"/>
    <property type="project" value="UniProtKB-KW"/>
</dbReference>
<dbReference type="AlphaFoldDB" id="A0A061A3Z6"/>
<dbReference type="EMBL" id="LK022848">
    <property type="protein sequence ID" value="CDR17543.1"/>
    <property type="molecule type" value="Genomic_DNA"/>
</dbReference>
<evidence type="ECO:0000313" key="5">
    <source>
        <dbReference type="Proteomes" id="UP000756710"/>
    </source>
</evidence>
<reference evidence="4 5" key="2">
    <citation type="submission" date="2021-03" db="EMBL/GenBank/DDBJ databases">
        <title>Genomic Encyclopedia of Type Strains, Phase IV (KMG-IV): sequencing the most valuable type-strain genomes for metagenomic binning, comparative biology and taxonomic classification.</title>
        <authorList>
            <person name="Goeker M."/>
        </authorList>
    </citation>
    <scope>NUCLEOTIDE SEQUENCE [LARGE SCALE GENOMIC DNA]</scope>
    <source>
        <strain evidence="4 5">DSM 41954</strain>
    </source>
</reference>
<dbReference type="InterPro" id="IPR008949">
    <property type="entry name" value="Isoprenoid_synthase_dom_sf"/>
</dbReference>
<evidence type="ECO:0000313" key="4">
    <source>
        <dbReference type="EMBL" id="MBP2067502.1"/>
    </source>
</evidence>
<proteinExistence type="inferred from homology"/>
<dbReference type="Proteomes" id="UP000756710">
    <property type="component" value="Unassembled WGS sequence"/>
</dbReference>
<comment type="similarity">
    <text evidence="2">Belongs to the terpene synthase family.</text>
</comment>
<dbReference type="InterPro" id="IPR034686">
    <property type="entry name" value="Terpene_cyclase-like_2"/>
</dbReference>
<keyword evidence="2" id="KW-0460">Magnesium</keyword>
<dbReference type="EC" id="4.2.3.-" evidence="2"/>
<evidence type="ECO:0000256" key="1">
    <source>
        <dbReference type="ARBA" id="ARBA00023239"/>
    </source>
</evidence>
<comment type="cofactor">
    <cofactor evidence="2">
        <name>Mg(2+)</name>
        <dbReference type="ChEBI" id="CHEBI:18420"/>
    </cofactor>
</comment>